<dbReference type="Proteomes" id="UP000007967">
    <property type="component" value="Chromosome"/>
</dbReference>
<accession>D2PKK9</accession>
<keyword evidence="3" id="KW-1185">Reference proteome</keyword>
<dbReference type="RefSeq" id="WP_012919077.1">
    <property type="nucleotide sequence ID" value="NC_013729.1"/>
</dbReference>
<gene>
    <name evidence="2" type="ordered locus">Kfla_1420</name>
</gene>
<evidence type="ECO:0000313" key="3">
    <source>
        <dbReference type="Proteomes" id="UP000007967"/>
    </source>
</evidence>
<evidence type="ECO:0000313" key="2">
    <source>
        <dbReference type="EMBL" id="ADB30521.1"/>
    </source>
</evidence>
<organism evidence="2 3">
    <name type="scientific">Kribbella flavida (strain DSM 17836 / JCM 10339 / NBRC 14399)</name>
    <dbReference type="NCBI Taxonomy" id="479435"/>
    <lineage>
        <taxon>Bacteria</taxon>
        <taxon>Bacillati</taxon>
        <taxon>Actinomycetota</taxon>
        <taxon>Actinomycetes</taxon>
        <taxon>Propionibacteriales</taxon>
        <taxon>Kribbellaceae</taxon>
        <taxon>Kribbella</taxon>
    </lineage>
</organism>
<dbReference type="EMBL" id="CP001736">
    <property type="protein sequence ID" value="ADB30521.1"/>
    <property type="molecule type" value="Genomic_DNA"/>
</dbReference>
<protein>
    <submittedName>
        <fullName evidence="2">Aminoglycoside phosphotransferase</fullName>
    </submittedName>
</protein>
<dbReference type="Pfam" id="PF01636">
    <property type="entry name" value="APH"/>
    <property type="match status" value="1"/>
</dbReference>
<dbReference type="AlphaFoldDB" id="D2PKK9"/>
<dbReference type="GO" id="GO:0016740">
    <property type="term" value="F:transferase activity"/>
    <property type="evidence" value="ECO:0007669"/>
    <property type="project" value="UniProtKB-KW"/>
</dbReference>
<dbReference type="InterPro" id="IPR051678">
    <property type="entry name" value="AGP_Transferase"/>
</dbReference>
<dbReference type="STRING" id="479435.Kfla_1420"/>
<dbReference type="InterPro" id="IPR011009">
    <property type="entry name" value="Kinase-like_dom_sf"/>
</dbReference>
<keyword evidence="2" id="KW-0808">Transferase</keyword>
<proteinExistence type="predicted"/>
<dbReference type="HOGENOM" id="CLU_868288_0_0_11"/>
<name>D2PKK9_KRIFD</name>
<reference evidence="3" key="1">
    <citation type="submission" date="2009-09" db="EMBL/GenBank/DDBJ databases">
        <title>The complete genome of Kribbella flavida DSM 17836.</title>
        <authorList>
            <consortium name="US DOE Joint Genome Institute (JGI-PGF)"/>
            <person name="Lucas S."/>
            <person name="Copeland A."/>
            <person name="Lapidus A."/>
            <person name="Glavina del Rio T."/>
            <person name="Dalin E."/>
            <person name="Tice H."/>
            <person name="Bruce D."/>
            <person name="Goodwin L."/>
            <person name="Pitluck S."/>
            <person name="Kyrpides N."/>
            <person name="Mavromatis K."/>
            <person name="Ivanova N."/>
            <person name="Saunders E."/>
            <person name="Brettin T."/>
            <person name="Detter J.C."/>
            <person name="Han C."/>
            <person name="Larimer F."/>
            <person name="Land M."/>
            <person name="Hauser L."/>
            <person name="Markowitz V."/>
            <person name="Cheng J.-F."/>
            <person name="Hugenholtz P."/>
            <person name="Woyke T."/>
            <person name="Wu D."/>
            <person name="Pukall R."/>
            <person name="Klenk H.-P."/>
            <person name="Eisen J.A."/>
        </authorList>
    </citation>
    <scope>NUCLEOTIDE SEQUENCE [LARGE SCALE GENOMIC DNA]</scope>
    <source>
        <strain evidence="3">DSM 17836 / JCM 10339 / NBRC 14399</strain>
    </source>
</reference>
<reference evidence="2 3" key="2">
    <citation type="journal article" date="2010" name="Stand. Genomic Sci.">
        <title>Complete genome sequence of Kribbella flavida type strain (IFO 14399).</title>
        <authorList>
            <person name="Pukall R."/>
            <person name="Lapidus A."/>
            <person name="Glavina Del Rio T."/>
            <person name="Copeland A."/>
            <person name="Tice H."/>
            <person name="Cheng J.-F."/>
            <person name="Lucas S."/>
            <person name="Chen F."/>
            <person name="Nolan M."/>
            <person name="LaButti K."/>
            <person name="Pati A."/>
            <person name="Ivanova N."/>
            <person name="Mavrommatis K."/>
            <person name="Mikhailova N."/>
            <person name="Pitluck S."/>
            <person name="Bruce D."/>
            <person name="Goodwin L."/>
            <person name="Land M."/>
            <person name="Hauser L."/>
            <person name="Chang Y.-J."/>
            <person name="Jeffries C.D."/>
            <person name="Chen A."/>
            <person name="Palaniappan K."/>
            <person name="Chain P."/>
            <person name="Rohde M."/>
            <person name="Goeker M."/>
            <person name="Bristow J."/>
            <person name="Eisen J.A."/>
            <person name="Markowitz V."/>
            <person name="Hugenholtz P."/>
            <person name="Kyrpides N.C."/>
            <person name="Klenk H.-P."/>
            <person name="Brettin T."/>
        </authorList>
    </citation>
    <scope>NUCLEOTIDE SEQUENCE [LARGE SCALE GENOMIC DNA]</scope>
    <source>
        <strain evidence="3">DSM 17836 / JCM 10339 / NBRC 14399</strain>
    </source>
</reference>
<dbReference type="KEGG" id="kfl:Kfla_1420"/>
<dbReference type="Gene3D" id="3.90.1200.10">
    <property type="match status" value="1"/>
</dbReference>
<dbReference type="OrthoDB" id="3670753at2"/>
<feature type="domain" description="Aminoglycoside phosphotransferase" evidence="1">
    <location>
        <begin position="28"/>
        <end position="247"/>
    </location>
</feature>
<dbReference type="eggNOG" id="COG0510">
    <property type="taxonomic scope" value="Bacteria"/>
</dbReference>
<evidence type="ECO:0000259" key="1">
    <source>
        <dbReference type="Pfam" id="PF01636"/>
    </source>
</evidence>
<dbReference type="PANTHER" id="PTHR21310">
    <property type="entry name" value="AMINOGLYCOSIDE PHOSPHOTRANSFERASE-RELATED-RELATED"/>
    <property type="match status" value="1"/>
</dbReference>
<dbReference type="InterPro" id="IPR002575">
    <property type="entry name" value="Aminoglycoside_PTrfase"/>
</dbReference>
<dbReference type="SUPFAM" id="SSF56112">
    <property type="entry name" value="Protein kinase-like (PK-like)"/>
    <property type="match status" value="1"/>
</dbReference>
<sequence>MPGTELLHQLVADAGLAPVRSCTALSGHGFDHEILRATLVDGREIVLRHRPDVARPLPIELARFLAAHDVPAPALLGGNDRATLYEFVPGEMLSALVAEQRMTDDNWRSVGTTFRRLHDIRFPAGLTGVLRDGRLELAIADPVRALHELLVGSEPWLQANLPIAVPHLAQLHEAIDARAGQLREAPTALLHWDVNPANVIVGPERTALIDWGDPWVGDPAQEIAALEEHVYLINGSDVPAAFFETYGPRPANTALHRLTGAIGWLSSGDFEEWEDLAPELKVKADRWQAGLVTYLSAVADHLHRL</sequence>